<evidence type="ECO:0000313" key="1">
    <source>
        <dbReference type="EMBL" id="CAD7455095.1"/>
    </source>
</evidence>
<gene>
    <name evidence="1" type="ORF">TTEB3V08_LOCUS3176</name>
</gene>
<dbReference type="EMBL" id="OE000808">
    <property type="protein sequence ID" value="CAD7455095.1"/>
    <property type="molecule type" value="Genomic_DNA"/>
</dbReference>
<accession>A0A7R9FM90</accession>
<name>A0A7R9FM90_9NEOP</name>
<protein>
    <submittedName>
        <fullName evidence="1">Uncharacterized protein</fullName>
    </submittedName>
</protein>
<proteinExistence type="predicted"/>
<sequence length="196" mass="21394">MRGLQGHLLQGDGAIGDVLDLRFQLQSSVLGSSVRKAIGNYLTPHFSITPVEDPTNLRVEYHTFIELSGNPGPVILQIIRNKCSICNLYEDLFGDLVAVIVDTDITGECLPQCEPSTLQVVPHQTTLARSGDDITKARTTIPRCGFRGNWLMSQRQQCCVQTRVGRGRKKVGESVPATLVAVEQKDDPGNVSHIGT</sequence>
<dbReference type="AlphaFoldDB" id="A0A7R9FM90"/>
<reference evidence="1" key="1">
    <citation type="submission" date="2020-11" db="EMBL/GenBank/DDBJ databases">
        <authorList>
            <person name="Tran Van P."/>
        </authorList>
    </citation>
    <scope>NUCLEOTIDE SEQUENCE</scope>
</reference>
<organism evidence="1">
    <name type="scientific">Timema tahoe</name>
    <dbReference type="NCBI Taxonomy" id="61484"/>
    <lineage>
        <taxon>Eukaryota</taxon>
        <taxon>Metazoa</taxon>
        <taxon>Ecdysozoa</taxon>
        <taxon>Arthropoda</taxon>
        <taxon>Hexapoda</taxon>
        <taxon>Insecta</taxon>
        <taxon>Pterygota</taxon>
        <taxon>Neoptera</taxon>
        <taxon>Polyneoptera</taxon>
        <taxon>Phasmatodea</taxon>
        <taxon>Timematodea</taxon>
        <taxon>Timematoidea</taxon>
        <taxon>Timematidae</taxon>
        <taxon>Timema</taxon>
    </lineage>
</organism>